<proteinExistence type="predicted"/>
<feature type="region of interest" description="Disordered" evidence="6">
    <location>
        <begin position="913"/>
        <end position="932"/>
    </location>
</feature>
<feature type="compositionally biased region" description="Polar residues" evidence="6">
    <location>
        <begin position="1270"/>
        <end position="1279"/>
    </location>
</feature>
<feature type="compositionally biased region" description="Basic and acidic residues" evidence="6">
    <location>
        <begin position="149"/>
        <end position="166"/>
    </location>
</feature>
<dbReference type="PANTHER" id="PTHR43272">
    <property type="entry name" value="LONG-CHAIN-FATTY-ACID--COA LIGASE"/>
    <property type="match status" value="1"/>
</dbReference>
<evidence type="ECO:0000256" key="3">
    <source>
        <dbReference type="ARBA" id="ARBA00022832"/>
    </source>
</evidence>
<dbReference type="GO" id="GO:0005524">
    <property type="term" value="F:ATP binding"/>
    <property type="evidence" value="ECO:0007669"/>
    <property type="project" value="UniProtKB-KW"/>
</dbReference>
<evidence type="ECO:0000256" key="4">
    <source>
        <dbReference type="ARBA" id="ARBA00022840"/>
    </source>
</evidence>
<dbReference type="InterPro" id="IPR020845">
    <property type="entry name" value="AMP-binding_CS"/>
</dbReference>
<dbReference type="KEGG" id="dpte:113788680"/>
<keyword evidence="3" id="KW-0276">Fatty acid metabolism</keyword>
<accession>A0A6P6XK99</accession>
<dbReference type="RefSeq" id="XP_027193945.1">
    <property type="nucleotide sequence ID" value="XM_027338144.1"/>
</dbReference>
<keyword evidence="4" id="KW-0067">ATP-binding</keyword>
<dbReference type="Pfam" id="PF00501">
    <property type="entry name" value="AMP-binding"/>
    <property type="match status" value="1"/>
</dbReference>
<dbReference type="InterPro" id="IPR000873">
    <property type="entry name" value="AMP-dep_synth/lig_dom"/>
</dbReference>
<dbReference type="Gene3D" id="3.40.50.12780">
    <property type="entry name" value="N-terminal domain of ligase-like"/>
    <property type="match status" value="1"/>
</dbReference>
<dbReference type="PROSITE" id="PS00455">
    <property type="entry name" value="AMP_BINDING"/>
    <property type="match status" value="1"/>
</dbReference>
<feature type="compositionally biased region" description="Low complexity" evidence="6">
    <location>
        <begin position="671"/>
        <end position="684"/>
    </location>
</feature>
<feature type="compositionally biased region" description="Polar residues" evidence="6">
    <location>
        <begin position="970"/>
        <end position="994"/>
    </location>
</feature>
<dbReference type="GO" id="GO:0005783">
    <property type="term" value="C:endoplasmic reticulum"/>
    <property type="evidence" value="ECO:0007669"/>
    <property type="project" value="TreeGrafter"/>
</dbReference>
<dbReference type="InterPro" id="IPR042099">
    <property type="entry name" value="ANL_N_sf"/>
</dbReference>
<feature type="region of interest" description="Disordered" evidence="6">
    <location>
        <begin position="671"/>
        <end position="691"/>
    </location>
</feature>
<feature type="region of interest" description="Disordered" evidence="6">
    <location>
        <begin position="1260"/>
        <end position="1279"/>
    </location>
</feature>
<dbReference type="GO" id="GO:0016020">
    <property type="term" value="C:membrane"/>
    <property type="evidence" value="ECO:0007669"/>
    <property type="project" value="TreeGrafter"/>
</dbReference>
<dbReference type="Proteomes" id="UP000515146">
    <property type="component" value="Unplaced"/>
</dbReference>
<feature type="compositionally biased region" description="Basic and acidic residues" evidence="6">
    <location>
        <begin position="995"/>
        <end position="1009"/>
    </location>
</feature>
<evidence type="ECO:0000313" key="9">
    <source>
        <dbReference type="RefSeq" id="XP_027193945.1"/>
    </source>
</evidence>
<dbReference type="InParanoid" id="A0A6P6XK99"/>
<gene>
    <name evidence="9" type="primary">LOC113788680</name>
</gene>
<organism evidence="8 9">
    <name type="scientific">Dermatophagoides pteronyssinus</name>
    <name type="common">European house dust mite</name>
    <dbReference type="NCBI Taxonomy" id="6956"/>
    <lineage>
        <taxon>Eukaryota</taxon>
        <taxon>Metazoa</taxon>
        <taxon>Ecdysozoa</taxon>
        <taxon>Arthropoda</taxon>
        <taxon>Chelicerata</taxon>
        <taxon>Arachnida</taxon>
        <taxon>Acari</taxon>
        <taxon>Acariformes</taxon>
        <taxon>Sarcoptiformes</taxon>
        <taxon>Astigmata</taxon>
        <taxon>Psoroptidia</taxon>
        <taxon>Analgoidea</taxon>
        <taxon>Pyroglyphidae</taxon>
        <taxon>Dermatophagoidinae</taxon>
        <taxon>Dermatophagoides</taxon>
    </lineage>
</organism>
<evidence type="ECO:0000256" key="1">
    <source>
        <dbReference type="ARBA" id="ARBA00022598"/>
    </source>
</evidence>
<evidence type="ECO:0000256" key="6">
    <source>
        <dbReference type="SAM" id="MobiDB-lite"/>
    </source>
</evidence>
<evidence type="ECO:0000256" key="2">
    <source>
        <dbReference type="ARBA" id="ARBA00022741"/>
    </source>
</evidence>
<dbReference type="PANTHER" id="PTHR43272:SF33">
    <property type="entry name" value="AMP-BINDING DOMAIN-CONTAINING PROTEIN-RELATED"/>
    <property type="match status" value="1"/>
</dbReference>
<feature type="region of interest" description="Disordered" evidence="6">
    <location>
        <begin position="148"/>
        <end position="167"/>
    </location>
</feature>
<evidence type="ECO:0000313" key="8">
    <source>
        <dbReference type="Proteomes" id="UP000515146"/>
    </source>
</evidence>
<feature type="region of interest" description="Disordered" evidence="6">
    <location>
        <begin position="970"/>
        <end position="1028"/>
    </location>
</feature>
<keyword evidence="3" id="KW-0443">Lipid metabolism</keyword>
<protein>
    <recommendedName>
        <fullName evidence="5">long-chain-fatty-acid--CoA ligase</fullName>
        <ecNumber evidence="5">6.2.1.3</ecNumber>
    </recommendedName>
</protein>
<name>A0A6P6XK99_DERPT</name>
<evidence type="ECO:0000259" key="7">
    <source>
        <dbReference type="Pfam" id="PF00501"/>
    </source>
</evidence>
<sequence>MSNFLTGVADWIINKFSSYKVTKKTSAVFKFSSDTKVQKINKNKRLSEIAKRNFSNLHSNRRNIQSHINVGKYSKDKLLNDGLVSWLPLRLKNSDDEDYVFLTNKGLPIKAIADNNEDSTSFLKHSSLGVEKLTKVTLKLNNVAYGPQSKEENIPEEKLDTKKSDSESYPSTKLNCDCCSCLKKFTFGAGYTDSVKLTHLIICNKALQDKNNLEKQEVSIAREDLNDIKNAFTSKLNLASLTDSTQTSDISLKKLNLHNDKTNAVSIDEPPKNDNHLLGEVDNKLDFSNLIYDPLSQKKSSEKIVSSSDPEKIQTTNKTDDTCTKKIEILSSNSFGLDTSLKQNKLNSAIEQPNTFNITIDSNLKQKDSLISNSFSHDTLSGQIKSSLGDGNSQAVNKTADKDKIEQLDVSFDSFDHNKLLEKNKLNLSSEKFQTINEAADKDKKQNLELSFTSFNCKKSAEQNIFELDNDSSKPINDTTDKDEKNKLDFSFDSFDHNKFMEQYKSKLGTEKSQQTSQTAKHDTKLKDNLEFGLLGQNLTSNIGMTWNNDKSFEGNPALKFSFPDIGKLNFGDTTGEFKKYMPSTIYNNDTLKITNFNNSKHETDVVHDSLETEKVYSTASDFNNNAGGHNGFHKFQSSFNELNTLDVLNNNSFSINNNIAANSLTNTAINSSDQNENNKNNENASYLPPKPSESLISPIIPSMFNEPLGIDFQSNAFGINLTKPQLANKSHPKTNRSADHEYDCAEKLLQTAYSTKEDDIDLSKVYSSALFNTKPDFENTIESRSFTQNSENDQINKSAELKQDYLTQFASGFPKMNFATSDVPSILSTTVNTMFSNELSSNLNSFGTKLELNEASQKLFSGNRSSLNQKSGNFPELSLGKNKLDFFPSNATQNNDLEKTQNEESTDIDFTSVSQTDKTSQNCFNDNTGSVNNETTKKKPIMIKRIELASAIKIRNCEDIKIKEPSFIEDNSNSSVDKTLTDLSGSGNGSIPNHKSESNNEYDNEKQIKASNDFNIPKKDEIDDEKDETNVDIKFGSDELASPENSTILNSLAPIPEKSNVESIKSDDVQNTRTTIQNRGKSNYVSSSDERRPLCVNPKTAIHVLNDDKRSAHKRALMYETKKPSEYSSGFFKSVKGEQGNDSQCENVPSEYCSDSEPRRKRSLSNDRVDFEARYESILSGSCSDRNDFEKATLLRKNIKDILKFESAVKKAKKKIEFDSESPLLKTKKNNEEEFKTIWSQDEKNDTNSDEKFDTVLTQNDSNIEEQEQSSPKTSVSAFENVQTPLSNASGTPITKTLREVASDVDVYQANRDLALSNITFGNSPNDYNDFNFVPNEKAAMEVFNLNNIQPLGSLDQNLYDNNAEIPMHKMKRRANPVPHSQPEMPINYNNFSQTEIDQTKSEPLLQPTLFSKFANDKSYFTPPKKTSDGSETCAFRSPNAVSGFITTYSGFEAKNSWDVFCHTHEPLLDFTPPAPEAVGTISFTSGTTGDPKGVLLTESAFAAQVLAVHIYQNSVNTFYLIPDFCYFSYLPLSHIFERIMLLICISFGMRIALVSGKVDRLASDTQIAKPHLLCVVPRLLSTLYNKVEGMVETKGWVSKKLFYKALDIKIKRFRETGAFEHFLWDKIVFKKIRDVLGGQLKYMLSGGALLERDLQEKIACLFSIPVMQGYGSTETFGTTFCSISKDNNYGQVGGPLSVTEVKLVSVPDLEIQVNDEIMKGEAYIRGPPLFVGYFRNPKATKEAIKDDLYCKLILLIVRI</sequence>
<keyword evidence="1" id="KW-0436">Ligase</keyword>
<reference evidence="9" key="1">
    <citation type="submission" date="2025-08" db="UniProtKB">
        <authorList>
            <consortium name="RefSeq"/>
        </authorList>
    </citation>
    <scope>IDENTIFICATION</scope>
    <source>
        <strain evidence="9">Airmid</strain>
    </source>
</reference>
<evidence type="ECO:0000256" key="5">
    <source>
        <dbReference type="ARBA" id="ARBA00026121"/>
    </source>
</evidence>
<keyword evidence="8" id="KW-1185">Reference proteome</keyword>
<dbReference type="GO" id="GO:0004467">
    <property type="term" value="F:long-chain fatty acid-CoA ligase activity"/>
    <property type="evidence" value="ECO:0007669"/>
    <property type="project" value="UniProtKB-EC"/>
</dbReference>
<dbReference type="EC" id="6.2.1.3" evidence="5"/>
<keyword evidence="2" id="KW-0547">Nucleotide-binding</keyword>
<feature type="domain" description="AMP-dependent synthetase/ligase" evidence="7">
    <location>
        <begin position="1472"/>
        <end position="1736"/>
    </location>
</feature>
<feature type="region of interest" description="Disordered" evidence="6">
    <location>
        <begin position="1138"/>
        <end position="1165"/>
    </location>
</feature>
<dbReference type="SUPFAM" id="SSF56801">
    <property type="entry name" value="Acetyl-CoA synthetase-like"/>
    <property type="match status" value="1"/>
</dbReference>